<dbReference type="SUPFAM" id="SSF52317">
    <property type="entry name" value="Class I glutamine amidotransferase-like"/>
    <property type="match status" value="1"/>
</dbReference>
<proteinExistence type="predicted"/>
<accession>A0A4Y4C0C4</accession>
<dbReference type="InterPro" id="IPR002818">
    <property type="entry name" value="DJ-1/PfpI"/>
</dbReference>
<feature type="compositionally biased region" description="Basic and acidic residues" evidence="1">
    <location>
        <begin position="1"/>
        <end position="14"/>
    </location>
</feature>
<evidence type="ECO:0000256" key="1">
    <source>
        <dbReference type="SAM" id="MobiDB-lite"/>
    </source>
</evidence>
<evidence type="ECO:0000259" key="2">
    <source>
        <dbReference type="Pfam" id="PF01965"/>
    </source>
</evidence>
<dbReference type="Gene3D" id="3.40.50.880">
    <property type="match status" value="1"/>
</dbReference>
<organism evidence="3 4">
    <name type="scientific">Corynebacterium variabile</name>
    <dbReference type="NCBI Taxonomy" id="1727"/>
    <lineage>
        <taxon>Bacteria</taxon>
        <taxon>Bacillati</taxon>
        <taxon>Actinomycetota</taxon>
        <taxon>Actinomycetes</taxon>
        <taxon>Mycobacteriales</taxon>
        <taxon>Corynebacteriaceae</taxon>
        <taxon>Corynebacterium</taxon>
    </lineage>
</organism>
<dbReference type="Pfam" id="PF01965">
    <property type="entry name" value="DJ-1_PfpI"/>
    <property type="match status" value="1"/>
</dbReference>
<name>A0A4Y4C0C4_9CORY</name>
<dbReference type="InterPro" id="IPR052158">
    <property type="entry name" value="INH-QAR"/>
</dbReference>
<comment type="caution">
    <text evidence="3">The sequence shown here is derived from an EMBL/GenBank/DDBJ whole genome shotgun (WGS) entry which is preliminary data.</text>
</comment>
<protein>
    <recommendedName>
        <fullName evidence="2">DJ-1/PfpI domain-containing protein</fullName>
    </recommendedName>
</protein>
<dbReference type="InterPro" id="IPR029062">
    <property type="entry name" value="Class_I_gatase-like"/>
</dbReference>
<dbReference type="GO" id="GO:0006355">
    <property type="term" value="P:regulation of DNA-templated transcription"/>
    <property type="evidence" value="ECO:0007669"/>
    <property type="project" value="TreeGrafter"/>
</dbReference>
<evidence type="ECO:0000313" key="4">
    <source>
        <dbReference type="Proteomes" id="UP000319986"/>
    </source>
</evidence>
<feature type="region of interest" description="Disordered" evidence="1">
    <location>
        <begin position="1"/>
        <end position="20"/>
    </location>
</feature>
<sequence>MKADRVEATGRELDEAGPVPDSTLRAAVVSGGDGRPVLRPPDRVPVSAGDGDFHYLVEHGLEAFKNAGTVIVPGYAGTSRRPSPAVVTALQDAAARGMRIASACTGAFAVAAVGLLDGRRATTHWSMTDQLTDRYPGVRVDRNVLFVDEGQIVTSAGVAAGIDPSLHIIRRDHGVRLVAEVARHVVAAPYRDGGQAQFVPRTLPEDSRTVFARIRAWVLDQLDNPLTVRDMAEHPPHLLPTFTRRFTEDTGLPPVQ</sequence>
<reference evidence="3 4" key="1">
    <citation type="submission" date="2019-06" db="EMBL/GenBank/DDBJ databases">
        <title>Whole genome shotgun sequence of Corynebacterium variabile NBRC 15286.</title>
        <authorList>
            <person name="Hosoyama A."/>
            <person name="Uohara A."/>
            <person name="Ohji S."/>
            <person name="Ichikawa N."/>
        </authorList>
    </citation>
    <scope>NUCLEOTIDE SEQUENCE [LARGE SCALE GENOMIC DNA]</scope>
    <source>
        <strain evidence="3 4">NBRC 15286</strain>
    </source>
</reference>
<gene>
    <name evidence="3" type="ORF">CVA01_01680</name>
</gene>
<dbReference type="EMBL" id="BJNT01000002">
    <property type="protein sequence ID" value="GEC84854.1"/>
    <property type="molecule type" value="Genomic_DNA"/>
</dbReference>
<feature type="domain" description="DJ-1/PfpI" evidence="2">
    <location>
        <begin position="52"/>
        <end position="169"/>
    </location>
</feature>
<dbReference type="CDD" id="cd03137">
    <property type="entry name" value="GATase1_AraC_1"/>
    <property type="match status" value="1"/>
</dbReference>
<evidence type="ECO:0000313" key="3">
    <source>
        <dbReference type="EMBL" id="GEC84854.1"/>
    </source>
</evidence>
<dbReference type="AlphaFoldDB" id="A0A4Y4C0C4"/>
<dbReference type="PANTHER" id="PTHR43130">
    <property type="entry name" value="ARAC-FAMILY TRANSCRIPTIONAL REGULATOR"/>
    <property type="match status" value="1"/>
</dbReference>
<dbReference type="Proteomes" id="UP000319986">
    <property type="component" value="Unassembled WGS sequence"/>
</dbReference>
<dbReference type="PANTHER" id="PTHR43130:SF3">
    <property type="entry name" value="HTH-TYPE TRANSCRIPTIONAL REGULATOR RV1931C"/>
    <property type="match status" value="1"/>
</dbReference>